<evidence type="ECO:0000313" key="3">
    <source>
        <dbReference type="RefSeq" id="XP_002739479.1"/>
    </source>
</evidence>
<dbReference type="Proteomes" id="UP000694865">
    <property type="component" value="Unplaced"/>
</dbReference>
<reference evidence="3" key="1">
    <citation type="submission" date="2025-08" db="UniProtKB">
        <authorList>
            <consortium name="RefSeq"/>
        </authorList>
    </citation>
    <scope>IDENTIFICATION</scope>
    <source>
        <tissue evidence="3">Testes</tissue>
    </source>
</reference>
<organism evidence="2 3">
    <name type="scientific">Saccoglossus kowalevskii</name>
    <name type="common">Acorn worm</name>
    <dbReference type="NCBI Taxonomy" id="10224"/>
    <lineage>
        <taxon>Eukaryota</taxon>
        <taxon>Metazoa</taxon>
        <taxon>Hemichordata</taxon>
        <taxon>Enteropneusta</taxon>
        <taxon>Harrimaniidae</taxon>
        <taxon>Saccoglossus</taxon>
    </lineage>
</organism>
<gene>
    <name evidence="3" type="primary">LOC100366477</name>
</gene>
<keyword evidence="1" id="KW-1133">Transmembrane helix</keyword>
<sequence>MNWFLSKTVIMYNSPYQKQGFISFTVASDGEYNNGKGKRSQSCRRMWNQLSRLQRSIIFIILFLGLVCAVYIFPGLYSNYMNSNDETTFFSRNKISAKDGGEGVIDAPPNMQDLRDRAAQQVQEIMDRRKPVKKGPPRIKGNIHDIEQQLPVPNDGINEEVNITRYNHTSTTISCHLAH</sequence>
<name>A0ABM0GXF7_SACKO</name>
<keyword evidence="2" id="KW-1185">Reference proteome</keyword>
<evidence type="ECO:0000256" key="1">
    <source>
        <dbReference type="SAM" id="Phobius"/>
    </source>
</evidence>
<evidence type="ECO:0000313" key="2">
    <source>
        <dbReference type="Proteomes" id="UP000694865"/>
    </source>
</evidence>
<keyword evidence="1" id="KW-0472">Membrane</keyword>
<keyword evidence="1" id="KW-0812">Transmembrane</keyword>
<accession>A0ABM0GXF7</accession>
<feature type="transmembrane region" description="Helical" evidence="1">
    <location>
        <begin position="56"/>
        <end position="77"/>
    </location>
</feature>
<protein>
    <submittedName>
        <fullName evidence="3">Endoplasmic reticulum mannosyl-oligosaccharide 1,2-alpha-mannosidase-like</fullName>
    </submittedName>
</protein>
<proteinExistence type="predicted"/>
<dbReference type="GeneID" id="100366477"/>
<dbReference type="RefSeq" id="XP_002739479.1">
    <property type="nucleotide sequence ID" value="XM_002739433.2"/>
</dbReference>